<dbReference type="AlphaFoldDB" id="N8YNX3"/>
<protein>
    <recommendedName>
        <fullName evidence="4">Lipid/polyisoprenoid-binding YceI-like domain-containing protein</fullName>
    </recommendedName>
</protein>
<sequence>MKTNKYLFFLIGLLLNQATLADTFSDTFQGPVKLNLNLYVFAADVDGNIQKGKIKYDIDQPFKETVKALDQSFMGHVDLSKGNWGLYADHQYVKTSQEKSASISPSH</sequence>
<dbReference type="EMBL" id="APPK01000041">
    <property type="protein sequence ID" value="ENV21273.1"/>
    <property type="molecule type" value="Genomic_DNA"/>
</dbReference>
<reference evidence="2 3" key="1">
    <citation type="submission" date="2013-02" db="EMBL/GenBank/DDBJ databases">
        <title>The Genome Sequence of Acinetobacter bereziniae NIPH 3.</title>
        <authorList>
            <consortium name="The Broad Institute Genome Sequencing Platform"/>
            <consortium name="The Broad Institute Genome Sequencing Center for Infectious Disease"/>
            <person name="Cerqueira G."/>
            <person name="Feldgarden M."/>
            <person name="Courvalin P."/>
            <person name="Perichon B."/>
            <person name="Grillot-Courvalin C."/>
            <person name="Clermont D."/>
            <person name="Rocha E."/>
            <person name="Yoon E.-J."/>
            <person name="Nemec A."/>
            <person name="Walker B."/>
            <person name="Young S.K."/>
            <person name="Zeng Q."/>
            <person name="Gargeya S."/>
            <person name="Fitzgerald M."/>
            <person name="Haas B."/>
            <person name="Abouelleil A."/>
            <person name="Alvarado L."/>
            <person name="Arachchi H.M."/>
            <person name="Berlin A.M."/>
            <person name="Chapman S.B."/>
            <person name="Dewar J."/>
            <person name="Goldberg J."/>
            <person name="Griggs A."/>
            <person name="Gujja S."/>
            <person name="Hansen M."/>
            <person name="Howarth C."/>
            <person name="Imamovic A."/>
            <person name="Larimer J."/>
            <person name="McCowan C."/>
            <person name="Murphy C."/>
            <person name="Neiman D."/>
            <person name="Pearson M."/>
            <person name="Priest M."/>
            <person name="Roberts A."/>
            <person name="Saif S."/>
            <person name="Shea T."/>
            <person name="Sisk P."/>
            <person name="Sykes S."/>
            <person name="Wortman J."/>
            <person name="Nusbaum C."/>
            <person name="Birren B."/>
        </authorList>
    </citation>
    <scope>NUCLEOTIDE SEQUENCE [LARGE SCALE GENOMIC DNA]</scope>
    <source>
        <strain evidence="2 3">NIPH 3</strain>
    </source>
</reference>
<dbReference type="RefSeq" id="WP_004831232.1">
    <property type="nucleotide sequence ID" value="NZ_KB849468.1"/>
</dbReference>
<dbReference type="PATRIC" id="fig|1217651.3.peg.2652"/>
<keyword evidence="1" id="KW-0732">Signal</keyword>
<evidence type="ECO:0008006" key="4">
    <source>
        <dbReference type="Google" id="ProtNLM"/>
    </source>
</evidence>
<accession>N8YNX3</accession>
<evidence type="ECO:0000313" key="3">
    <source>
        <dbReference type="Proteomes" id="UP000013270"/>
    </source>
</evidence>
<feature type="signal peptide" evidence="1">
    <location>
        <begin position="1"/>
        <end position="21"/>
    </location>
</feature>
<evidence type="ECO:0000256" key="1">
    <source>
        <dbReference type="SAM" id="SignalP"/>
    </source>
</evidence>
<dbReference type="HOGENOM" id="CLU_2204314_0_0_6"/>
<organism evidence="2 3">
    <name type="scientific">Acinetobacter bereziniae NIPH 3</name>
    <dbReference type="NCBI Taxonomy" id="1217651"/>
    <lineage>
        <taxon>Bacteria</taxon>
        <taxon>Pseudomonadati</taxon>
        <taxon>Pseudomonadota</taxon>
        <taxon>Gammaproteobacteria</taxon>
        <taxon>Moraxellales</taxon>
        <taxon>Moraxellaceae</taxon>
        <taxon>Acinetobacter</taxon>
    </lineage>
</organism>
<name>N8YNX3_ACIBZ</name>
<feature type="chain" id="PRO_5004137486" description="Lipid/polyisoprenoid-binding YceI-like domain-containing protein" evidence="1">
    <location>
        <begin position="22"/>
        <end position="107"/>
    </location>
</feature>
<gene>
    <name evidence="2" type="ORF">F963_02690</name>
</gene>
<evidence type="ECO:0000313" key="2">
    <source>
        <dbReference type="EMBL" id="ENV21273.1"/>
    </source>
</evidence>
<proteinExistence type="predicted"/>
<dbReference type="Proteomes" id="UP000013270">
    <property type="component" value="Unassembled WGS sequence"/>
</dbReference>
<comment type="caution">
    <text evidence="2">The sequence shown here is derived from an EMBL/GenBank/DDBJ whole genome shotgun (WGS) entry which is preliminary data.</text>
</comment>